<keyword evidence="10" id="KW-1185">Reference proteome</keyword>
<feature type="non-terminal residue" evidence="9">
    <location>
        <position position="1"/>
    </location>
</feature>
<feature type="region of interest" description="Disordered" evidence="7">
    <location>
        <begin position="797"/>
        <end position="826"/>
    </location>
</feature>
<reference evidence="9" key="1">
    <citation type="submission" date="2020-08" db="EMBL/GenBank/DDBJ databases">
        <title>Spodoptera exigua strain:BAW_Kor-Di-RS1 Genome sequencing and assembly.</title>
        <authorList>
            <person name="Kim J."/>
            <person name="Nam H.Y."/>
            <person name="Kwon M."/>
            <person name="Choi J.H."/>
            <person name="Cho S.R."/>
            <person name="Kim G.-H."/>
        </authorList>
    </citation>
    <scope>NUCLEOTIDE SEQUENCE</scope>
    <source>
        <strain evidence="9">BAW_Kor-Di-RS1</strain>
        <tissue evidence="9">Whole-body</tissue>
    </source>
</reference>
<feature type="region of interest" description="Disordered" evidence="7">
    <location>
        <begin position="269"/>
        <end position="305"/>
    </location>
</feature>
<feature type="compositionally biased region" description="Polar residues" evidence="7">
    <location>
        <begin position="269"/>
        <end position="281"/>
    </location>
</feature>
<accession>A0A835GFF6</accession>
<dbReference type="InterPro" id="IPR004210">
    <property type="entry name" value="BESS_motif"/>
</dbReference>
<evidence type="ECO:0000313" key="10">
    <source>
        <dbReference type="Proteomes" id="UP000648187"/>
    </source>
</evidence>
<feature type="compositionally biased region" description="Low complexity" evidence="7">
    <location>
        <begin position="808"/>
        <end position="819"/>
    </location>
</feature>
<dbReference type="GO" id="GO:0046983">
    <property type="term" value="F:protein dimerization activity"/>
    <property type="evidence" value="ECO:0007669"/>
    <property type="project" value="InterPro"/>
</dbReference>
<name>A0A835GFF6_SPOEX</name>
<dbReference type="Pfam" id="PF02944">
    <property type="entry name" value="BESS"/>
    <property type="match status" value="1"/>
</dbReference>
<keyword evidence="4" id="KW-0862">Zinc</keyword>
<feature type="region of interest" description="Disordered" evidence="7">
    <location>
        <begin position="694"/>
        <end position="720"/>
    </location>
</feature>
<organism evidence="9 10">
    <name type="scientific">Spodoptera exigua</name>
    <name type="common">Beet armyworm</name>
    <name type="synonym">Noctua fulgens</name>
    <dbReference type="NCBI Taxonomy" id="7107"/>
    <lineage>
        <taxon>Eukaryota</taxon>
        <taxon>Metazoa</taxon>
        <taxon>Ecdysozoa</taxon>
        <taxon>Arthropoda</taxon>
        <taxon>Hexapoda</taxon>
        <taxon>Insecta</taxon>
        <taxon>Pterygota</taxon>
        <taxon>Neoptera</taxon>
        <taxon>Endopterygota</taxon>
        <taxon>Lepidoptera</taxon>
        <taxon>Glossata</taxon>
        <taxon>Ditrysia</taxon>
        <taxon>Noctuoidea</taxon>
        <taxon>Noctuidae</taxon>
        <taxon>Amphipyrinae</taxon>
        <taxon>Spodoptera</taxon>
    </lineage>
</organism>
<dbReference type="PROSITE" id="PS51031">
    <property type="entry name" value="BESS"/>
    <property type="match status" value="1"/>
</dbReference>
<evidence type="ECO:0000313" key="9">
    <source>
        <dbReference type="EMBL" id="KAF9413713.1"/>
    </source>
</evidence>
<dbReference type="AlphaFoldDB" id="A0A835GFF6"/>
<dbReference type="SUPFAM" id="SSF53098">
    <property type="entry name" value="Ribonuclease H-like"/>
    <property type="match status" value="2"/>
</dbReference>
<sequence>EKYPSLSSVIPLVFGLQNAIENKTPITELGKISKRSLSAVIEKRLAVYESNRTASKATFLDPRFKKNGFRLESNADNAQMWVINELSNMNTDQVLPSSSPAPNTPSTSITVAALDKDDIWEVVDKKLMESSARLTPYASTAMMVKQYIELPYLDRKCDPLQFWNDKKCLFPQFSEIALKYLCIPASSVPSERLFSKAGILCNDRRNRLAPKKNDQILFLDNFYLQLKTVNDPTSTTDPDLDEDNPDEDEKSLATAVESNDCAYVPQLPQASTSTDDVTPSASKHYVHSESAPSTHTPSSPRPPNAIQSTIRMFSNTKKLSTKQRKEINDALIDLFSKTFLPFCILEDEDFKNFVAKLKPAYQLPCVNKVKESLSNVDSACITIYCWTSWAQEGYLAATANYPYNYTDIWADIDVQEVHTLESPLAIAIAEVQRYLNDKMLPRNAIPNDWWRKHWFLYPNLSCVLATSVPCERIFSKSGELIFDRRTRPSCEIVKKNDVLNTNKKHFFEKVLHLVLQHSSRKMPNPRTLQIIRNLKQDSKPVIQNEIPTSTSIQFTEKEQFILSPKPNDNIENKDLSNKYKLLGAWVEEESKIPLYNDLHRDIDNLVYHRNQFHNFRTLTVELGILKIIEPTFGCGVGAESCVPEVEGWQMSETLDCRADAESCVLEVKGWQISETLGCGVGKMTKKWKNLRDTFSKELNTNPKPRSRTDADNEPKYTGTRPHFEDMSFLKVVLKPGQTYGNIISKDSESNSVDLSVYSDAASPEEIFNMNASDNDNTQLPESASILEEILQNMSIDNNLRQDRPPSPSLLGPSPSSSLPAITKQTRKRKDISLEAFLDIEGEKMKILREDQPDNTDDDLLWFKSILPYMKHLTSLKKLHFRKHMQELLLMELSKLNLPQSSAQQHGYYTSL</sequence>
<evidence type="ECO:0000256" key="1">
    <source>
        <dbReference type="ARBA" id="ARBA00004123"/>
    </source>
</evidence>
<keyword evidence="2" id="KW-0479">Metal-binding</keyword>
<dbReference type="InterPro" id="IPR006578">
    <property type="entry name" value="MADF-dom"/>
</dbReference>
<evidence type="ECO:0000256" key="3">
    <source>
        <dbReference type="ARBA" id="ARBA00022771"/>
    </source>
</evidence>
<evidence type="ECO:0000256" key="7">
    <source>
        <dbReference type="SAM" id="MobiDB-lite"/>
    </source>
</evidence>
<dbReference type="SUPFAM" id="SSF140996">
    <property type="entry name" value="Hermes dimerisation domain"/>
    <property type="match status" value="1"/>
</dbReference>
<dbReference type="InterPro" id="IPR012337">
    <property type="entry name" value="RNaseH-like_sf"/>
</dbReference>
<dbReference type="PANTHER" id="PTHR46481">
    <property type="entry name" value="ZINC FINGER BED DOMAIN-CONTAINING PROTEIN 4"/>
    <property type="match status" value="1"/>
</dbReference>
<dbReference type="Pfam" id="PF05699">
    <property type="entry name" value="Dimer_Tnp_hAT"/>
    <property type="match status" value="2"/>
</dbReference>
<evidence type="ECO:0000259" key="8">
    <source>
        <dbReference type="PROSITE" id="PS51031"/>
    </source>
</evidence>
<proteinExistence type="predicted"/>
<dbReference type="GO" id="GO:0008270">
    <property type="term" value="F:zinc ion binding"/>
    <property type="evidence" value="ECO:0007669"/>
    <property type="project" value="UniProtKB-KW"/>
</dbReference>
<comment type="subcellular location">
    <subcellularLocation>
        <location evidence="1 6">Nucleus</location>
    </subcellularLocation>
</comment>
<dbReference type="GO" id="GO:0003677">
    <property type="term" value="F:DNA binding"/>
    <property type="evidence" value="ECO:0007669"/>
    <property type="project" value="InterPro"/>
</dbReference>
<evidence type="ECO:0000256" key="4">
    <source>
        <dbReference type="ARBA" id="ARBA00022833"/>
    </source>
</evidence>
<protein>
    <recommendedName>
        <fullName evidence="8">BESS domain-containing protein</fullName>
    </recommendedName>
</protein>
<feature type="compositionally biased region" description="Acidic residues" evidence="7">
    <location>
        <begin position="238"/>
        <end position="249"/>
    </location>
</feature>
<dbReference type="InterPro" id="IPR008906">
    <property type="entry name" value="HATC_C_dom"/>
</dbReference>
<dbReference type="GO" id="GO:0005634">
    <property type="term" value="C:nucleus"/>
    <property type="evidence" value="ECO:0007669"/>
    <property type="project" value="UniProtKB-SubCell"/>
</dbReference>
<feature type="region of interest" description="Disordered" evidence="7">
    <location>
        <begin position="230"/>
        <end position="252"/>
    </location>
</feature>
<feature type="compositionally biased region" description="Low complexity" evidence="7">
    <location>
        <begin position="288"/>
        <end position="298"/>
    </location>
</feature>
<dbReference type="EMBL" id="JACKWZ010000152">
    <property type="protein sequence ID" value="KAF9413713.1"/>
    <property type="molecule type" value="Genomic_DNA"/>
</dbReference>
<gene>
    <name evidence="9" type="ORF">HW555_008159</name>
</gene>
<feature type="domain" description="BESS" evidence="8">
    <location>
        <begin position="855"/>
        <end position="894"/>
    </location>
</feature>
<evidence type="ECO:0000256" key="6">
    <source>
        <dbReference type="PROSITE-ProRule" id="PRU00371"/>
    </source>
</evidence>
<dbReference type="InterPro" id="IPR052035">
    <property type="entry name" value="ZnF_BED_domain_contain"/>
</dbReference>
<evidence type="ECO:0000256" key="5">
    <source>
        <dbReference type="ARBA" id="ARBA00023242"/>
    </source>
</evidence>
<evidence type="ECO:0000256" key="2">
    <source>
        <dbReference type="ARBA" id="ARBA00022723"/>
    </source>
</evidence>
<dbReference type="PANTHER" id="PTHR46481:SF10">
    <property type="entry name" value="ZINC FINGER BED DOMAIN-CONTAINING PROTEIN 39"/>
    <property type="match status" value="1"/>
</dbReference>
<keyword evidence="3" id="KW-0863">Zinc-finger</keyword>
<comment type="caution">
    <text evidence="9">The sequence shown here is derived from an EMBL/GenBank/DDBJ whole genome shotgun (WGS) entry which is preliminary data.</text>
</comment>
<dbReference type="Pfam" id="PF10545">
    <property type="entry name" value="MADF_DNA_bdg"/>
    <property type="match status" value="1"/>
</dbReference>
<keyword evidence="5 6" id="KW-0539">Nucleus</keyword>
<dbReference type="Proteomes" id="UP000648187">
    <property type="component" value="Unassembled WGS sequence"/>
</dbReference>